<evidence type="ECO:0000313" key="4">
    <source>
        <dbReference type="EMBL" id="STH74242.1"/>
    </source>
</evidence>
<feature type="transmembrane region" description="Helical" evidence="3">
    <location>
        <begin position="6"/>
        <end position="29"/>
    </location>
</feature>
<feature type="transmembrane region" description="Helical" evidence="3">
    <location>
        <begin position="50"/>
        <end position="73"/>
    </location>
</feature>
<keyword evidence="2" id="KW-0186">Copper</keyword>
<comment type="function">
    <text evidence="2">Involved in copper resistance.</text>
</comment>
<accession>A0A376P7W6</accession>
<protein>
    <submittedName>
        <fullName evidence="4">Putative copper resistance protein</fullName>
    </submittedName>
</protein>
<feature type="transmembrane region" description="Helical" evidence="3">
    <location>
        <begin position="153"/>
        <end position="175"/>
    </location>
</feature>
<dbReference type="InterPro" id="IPR032694">
    <property type="entry name" value="CopC/D"/>
</dbReference>
<gene>
    <name evidence="4" type="primary">yebZ_2</name>
    <name evidence="4" type="ORF">NCTC11341_05981</name>
</gene>
<keyword evidence="3" id="KW-0472">Membrane</keyword>
<dbReference type="EMBL" id="UGBT01000002">
    <property type="protein sequence ID" value="STH74242.1"/>
    <property type="molecule type" value="Genomic_DNA"/>
</dbReference>
<sequence>MLAFTWIALRFIHFTSLMLVFGFAMYGAWLAPLTIRRLLAKRFLRLQQHAAVWSLISATAMLAVQGGLMGTGWTDVFSPNIWQAVLQTQFGGVWLWQIVLALVTLIVALMQPRNMPRLLFMLTTAQFILLAGVGHATLNEGVTAKIHQTNHAIHLICAAAWFGGLLPVLWCMQLIKGRWRHRLFRR</sequence>
<dbReference type="PANTHER" id="PTHR34820:SF4">
    <property type="entry name" value="INNER MEMBRANE PROTEIN YEBZ"/>
    <property type="match status" value="1"/>
</dbReference>
<feature type="transmembrane region" description="Helical" evidence="3">
    <location>
        <begin position="93"/>
        <end position="111"/>
    </location>
</feature>
<name>A0A376P7W6_ECOLX</name>
<evidence type="ECO:0000313" key="5">
    <source>
        <dbReference type="Proteomes" id="UP000254428"/>
    </source>
</evidence>
<dbReference type="PANTHER" id="PTHR34820">
    <property type="entry name" value="INNER MEMBRANE PROTEIN YEBZ"/>
    <property type="match status" value="1"/>
</dbReference>
<dbReference type="GO" id="GO:0006825">
    <property type="term" value="P:copper ion transport"/>
    <property type="evidence" value="ECO:0007669"/>
    <property type="project" value="InterPro"/>
</dbReference>
<reference evidence="4 5" key="1">
    <citation type="submission" date="2018-06" db="EMBL/GenBank/DDBJ databases">
        <authorList>
            <consortium name="Pathogen Informatics"/>
            <person name="Doyle S."/>
        </authorList>
    </citation>
    <scope>NUCLEOTIDE SEQUENCE [LARGE SCALE GENOMIC DNA]</scope>
    <source>
        <strain evidence="4 5">NCTC11341</strain>
    </source>
</reference>
<feature type="transmembrane region" description="Helical" evidence="3">
    <location>
        <begin position="118"/>
        <end position="138"/>
    </location>
</feature>
<organism evidence="4 5">
    <name type="scientific">Escherichia coli</name>
    <dbReference type="NCBI Taxonomy" id="562"/>
    <lineage>
        <taxon>Bacteria</taxon>
        <taxon>Pseudomonadati</taxon>
        <taxon>Pseudomonadota</taxon>
        <taxon>Gammaproteobacteria</taxon>
        <taxon>Enterobacterales</taxon>
        <taxon>Enterobacteriaceae</taxon>
        <taxon>Escherichia</taxon>
    </lineage>
</organism>
<dbReference type="GO" id="GO:0046688">
    <property type="term" value="P:response to copper ion"/>
    <property type="evidence" value="ECO:0007669"/>
    <property type="project" value="UniProtKB-UniRule"/>
</dbReference>
<keyword evidence="3" id="KW-0812">Transmembrane</keyword>
<dbReference type="GO" id="GO:0030313">
    <property type="term" value="C:cell envelope"/>
    <property type="evidence" value="ECO:0007669"/>
    <property type="project" value="UniProtKB-SubCell"/>
</dbReference>
<dbReference type="AlphaFoldDB" id="A0A376P7W6"/>
<evidence type="ECO:0000256" key="3">
    <source>
        <dbReference type="SAM" id="Phobius"/>
    </source>
</evidence>
<evidence type="ECO:0000256" key="1">
    <source>
        <dbReference type="ARBA" id="ARBA00004196"/>
    </source>
</evidence>
<keyword evidence="3" id="KW-1133">Transmembrane helix</keyword>
<dbReference type="GO" id="GO:0005886">
    <property type="term" value="C:plasma membrane"/>
    <property type="evidence" value="ECO:0007669"/>
    <property type="project" value="TreeGrafter"/>
</dbReference>
<evidence type="ECO:0000256" key="2">
    <source>
        <dbReference type="RuleBase" id="RU369037"/>
    </source>
</evidence>
<dbReference type="Proteomes" id="UP000254428">
    <property type="component" value="Unassembled WGS sequence"/>
</dbReference>
<proteinExistence type="predicted"/>
<comment type="subcellular location">
    <subcellularLocation>
        <location evidence="1">Cell envelope</location>
    </subcellularLocation>
</comment>